<dbReference type="PANTHER" id="PTHR21716:SF53">
    <property type="entry name" value="PERMEASE PERM-RELATED"/>
    <property type="match status" value="1"/>
</dbReference>
<feature type="transmembrane region" description="Helical" evidence="9">
    <location>
        <begin position="62"/>
        <end position="83"/>
    </location>
</feature>
<reference evidence="10 11" key="1">
    <citation type="submission" date="2018-11" db="EMBL/GenBank/DDBJ databases">
        <title>Draft genome sequence of Ferruginibacter sp. BO-59.</title>
        <authorList>
            <person name="Im W.T."/>
        </authorList>
    </citation>
    <scope>NUCLEOTIDE SEQUENCE [LARGE SCALE GENOMIC DNA]</scope>
    <source>
        <strain evidence="10 11">BO-59</strain>
    </source>
</reference>
<dbReference type="InterPro" id="IPR002549">
    <property type="entry name" value="AI-2E-like"/>
</dbReference>
<feature type="transmembrane region" description="Helical" evidence="9">
    <location>
        <begin position="231"/>
        <end position="254"/>
    </location>
</feature>
<sequence length="375" mass="41684">MKTMVLSAYLKLACIIIILIGGGYLVIIGEEILLPLSFAFLISLLLLPVCNFMENKLRFSRSIASIVAVVLLLIAVCLIFYALGSQIADLGKEWPLLKLQVTQLFNDAQAWLSRTFHVNVEQQTEYLHKSTQTVLDSGGTILEKTVLSISSILLMLVFVIIYTLFILIYRNRWMVFLVAAFTEKHKALIYDISEHIKNIIRKYITGLFFELAILVGISSLVFWILGIKYVFLLGLIVGFFNLIPYVGIFTALAISTIITFATVDATHALYVAIAVVCIHLIDSNLLMPKIVGSQVKINPLMVVLGVVAGELMWGIPGMFLSIPYLAIAKVIFDRIKNLQSLGILLGDEEVKPQSLQEKKNESTSVANGNKDNKQA</sequence>
<keyword evidence="11" id="KW-1185">Reference proteome</keyword>
<evidence type="ECO:0000256" key="9">
    <source>
        <dbReference type="SAM" id="Phobius"/>
    </source>
</evidence>
<organism evidence="10 11">
    <name type="scientific">Hanamia caeni</name>
    <dbReference type="NCBI Taxonomy" id="2294116"/>
    <lineage>
        <taxon>Bacteria</taxon>
        <taxon>Pseudomonadati</taxon>
        <taxon>Bacteroidota</taxon>
        <taxon>Chitinophagia</taxon>
        <taxon>Chitinophagales</taxon>
        <taxon>Chitinophagaceae</taxon>
        <taxon>Hanamia</taxon>
    </lineage>
</organism>
<dbReference type="EMBL" id="RJJR01000013">
    <property type="protein sequence ID" value="RNI34485.1"/>
    <property type="molecule type" value="Genomic_DNA"/>
</dbReference>
<keyword evidence="7 9" id="KW-0472">Membrane</keyword>
<evidence type="ECO:0000256" key="2">
    <source>
        <dbReference type="ARBA" id="ARBA00009773"/>
    </source>
</evidence>
<keyword evidence="3" id="KW-0813">Transport</keyword>
<dbReference type="OrthoDB" id="9793390at2"/>
<evidence type="ECO:0000256" key="6">
    <source>
        <dbReference type="ARBA" id="ARBA00022989"/>
    </source>
</evidence>
<dbReference type="RefSeq" id="WP_123121544.1">
    <property type="nucleotide sequence ID" value="NZ_RJJR01000013.1"/>
</dbReference>
<evidence type="ECO:0000256" key="4">
    <source>
        <dbReference type="ARBA" id="ARBA00022475"/>
    </source>
</evidence>
<evidence type="ECO:0000256" key="3">
    <source>
        <dbReference type="ARBA" id="ARBA00022448"/>
    </source>
</evidence>
<evidence type="ECO:0000256" key="5">
    <source>
        <dbReference type="ARBA" id="ARBA00022692"/>
    </source>
</evidence>
<keyword evidence="5 9" id="KW-0812">Transmembrane</keyword>
<keyword evidence="4" id="KW-1003">Cell membrane</keyword>
<keyword evidence="6 9" id="KW-1133">Transmembrane helix</keyword>
<dbReference type="AlphaFoldDB" id="A0A3M9NAS7"/>
<feature type="transmembrane region" description="Helical" evidence="9">
    <location>
        <begin position="261"/>
        <end position="281"/>
    </location>
</feature>
<evidence type="ECO:0000256" key="8">
    <source>
        <dbReference type="SAM" id="MobiDB-lite"/>
    </source>
</evidence>
<gene>
    <name evidence="10" type="ORF">EFY79_14985</name>
</gene>
<evidence type="ECO:0000256" key="1">
    <source>
        <dbReference type="ARBA" id="ARBA00004651"/>
    </source>
</evidence>
<feature type="region of interest" description="Disordered" evidence="8">
    <location>
        <begin position="351"/>
        <end position="375"/>
    </location>
</feature>
<dbReference type="GO" id="GO:0005886">
    <property type="term" value="C:plasma membrane"/>
    <property type="evidence" value="ECO:0007669"/>
    <property type="project" value="UniProtKB-SubCell"/>
</dbReference>
<proteinExistence type="inferred from homology"/>
<comment type="caution">
    <text evidence="10">The sequence shown here is derived from an EMBL/GenBank/DDBJ whole genome shotgun (WGS) entry which is preliminary data.</text>
</comment>
<feature type="transmembrane region" description="Helical" evidence="9">
    <location>
        <begin position="146"/>
        <end position="169"/>
    </location>
</feature>
<evidence type="ECO:0000256" key="7">
    <source>
        <dbReference type="ARBA" id="ARBA00023136"/>
    </source>
</evidence>
<dbReference type="Pfam" id="PF01594">
    <property type="entry name" value="AI-2E_transport"/>
    <property type="match status" value="1"/>
</dbReference>
<evidence type="ECO:0000313" key="10">
    <source>
        <dbReference type="EMBL" id="RNI34485.1"/>
    </source>
</evidence>
<feature type="transmembrane region" description="Helical" evidence="9">
    <location>
        <begin position="7"/>
        <end position="26"/>
    </location>
</feature>
<dbReference type="Proteomes" id="UP000267223">
    <property type="component" value="Unassembled WGS sequence"/>
</dbReference>
<feature type="transmembrane region" description="Helical" evidence="9">
    <location>
        <begin position="301"/>
        <end position="327"/>
    </location>
</feature>
<feature type="compositionally biased region" description="Basic and acidic residues" evidence="8">
    <location>
        <begin position="351"/>
        <end position="361"/>
    </location>
</feature>
<feature type="transmembrane region" description="Helical" evidence="9">
    <location>
        <begin position="203"/>
        <end position="225"/>
    </location>
</feature>
<protein>
    <submittedName>
        <fullName evidence="10">AI-2E family transporter</fullName>
    </submittedName>
</protein>
<feature type="transmembrane region" description="Helical" evidence="9">
    <location>
        <begin position="32"/>
        <end position="50"/>
    </location>
</feature>
<comment type="similarity">
    <text evidence="2">Belongs to the autoinducer-2 exporter (AI-2E) (TC 2.A.86) family.</text>
</comment>
<comment type="subcellular location">
    <subcellularLocation>
        <location evidence="1">Cell membrane</location>
        <topology evidence="1">Multi-pass membrane protein</topology>
    </subcellularLocation>
</comment>
<dbReference type="PANTHER" id="PTHR21716">
    <property type="entry name" value="TRANSMEMBRANE PROTEIN"/>
    <property type="match status" value="1"/>
</dbReference>
<accession>A0A3M9NAS7</accession>
<evidence type="ECO:0000313" key="11">
    <source>
        <dbReference type="Proteomes" id="UP000267223"/>
    </source>
</evidence>
<name>A0A3M9NAS7_9BACT</name>